<dbReference type="GO" id="GO:1902977">
    <property type="term" value="P:mitotic DNA replication preinitiation complex assembly"/>
    <property type="evidence" value="ECO:0007669"/>
    <property type="project" value="TreeGrafter"/>
</dbReference>
<dbReference type="GO" id="GO:0000727">
    <property type="term" value="P:double-strand break repair via break-induced replication"/>
    <property type="evidence" value="ECO:0007669"/>
    <property type="project" value="TreeGrafter"/>
</dbReference>
<dbReference type="Proteomes" id="UP000239649">
    <property type="component" value="Unassembled WGS sequence"/>
</dbReference>
<gene>
    <name evidence="7" type="ORF">C2E20_5183</name>
</gene>
<accession>A0A2P6VBL0</accession>
<evidence type="ECO:0000256" key="5">
    <source>
        <dbReference type="ARBA" id="ARBA00023306"/>
    </source>
</evidence>
<keyword evidence="8" id="KW-1185">Reference proteome</keyword>
<dbReference type="PANTHER" id="PTHR10507">
    <property type="entry name" value="CDC45-RELATED PROTEIN"/>
    <property type="match status" value="1"/>
</dbReference>
<evidence type="ECO:0000256" key="3">
    <source>
        <dbReference type="ARBA" id="ARBA00022705"/>
    </source>
</evidence>
<evidence type="ECO:0000256" key="1">
    <source>
        <dbReference type="ARBA" id="ARBA00004123"/>
    </source>
</evidence>
<dbReference type="OrthoDB" id="10258882at2759"/>
<evidence type="ECO:0000313" key="7">
    <source>
        <dbReference type="EMBL" id="PSC71473.1"/>
    </source>
</evidence>
<keyword evidence="3" id="KW-0235">DNA replication</keyword>
<feature type="compositionally biased region" description="Gly residues" evidence="6">
    <location>
        <begin position="176"/>
        <end position="188"/>
    </location>
</feature>
<dbReference type="GO" id="GO:0003697">
    <property type="term" value="F:single-stranded DNA binding"/>
    <property type="evidence" value="ECO:0007669"/>
    <property type="project" value="TreeGrafter"/>
</dbReference>
<dbReference type="STRING" id="554055.A0A2P6VBL0"/>
<comment type="caution">
    <text evidence="7">The sequence shown here is derived from an EMBL/GenBank/DDBJ whole genome shotgun (WGS) entry which is preliminary data.</text>
</comment>
<evidence type="ECO:0000313" key="8">
    <source>
        <dbReference type="Proteomes" id="UP000239649"/>
    </source>
</evidence>
<dbReference type="InterPro" id="IPR003874">
    <property type="entry name" value="CDC45"/>
</dbReference>
<feature type="region of interest" description="Disordered" evidence="6">
    <location>
        <begin position="144"/>
        <end position="195"/>
    </location>
</feature>
<protein>
    <submittedName>
        <fullName evidence="7">Cell division control 45-like protein</fullName>
    </submittedName>
</protein>
<dbReference type="GO" id="GO:0051301">
    <property type="term" value="P:cell division"/>
    <property type="evidence" value="ECO:0007669"/>
    <property type="project" value="UniProtKB-KW"/>
</dbReference>
<dbReference type="Pfam" id="PF02724">
    <property type="entry name" value="CDC45"/>
    <property type="match status" value="1"/>
</dbReference>
<dbReference type="EMBL" id="LHPF02000014">
    <property type="protein sequence ID" value="PSC71473.1"/>
    <property type="molecule type" value="Genomic_DNA"/>
</dbReference>
<evidence type="ECO:0000256" key="2">
    <source>
        <dbReference type="ARBA" id="ARBA00010727"/>
    </source>
</evidence>
<keyword evidence="4" id="KW-0539">Nucleus</keyword>
<dbReference type="GO" id="GO:0006270">
    <property type="term" value="P:DNA replication initiation"/>
    <property type="evidence" value="ECO:0007669"/>
    <property type="project" value="InterPro"/>
</dbReference>
<feature type="compositionally biased region" description="Acidic residues" evidence="6">
    <location>
        <begin position="149"/>
        <end position="165"/>
    </location>
</feature>
<reference evidence="7 8" key="1">
    <citation type="journal article" date="2018" name="Plant J.">
        <title>Genome sequences of Chlorella sorokiniana UTEX 1602 and Micractinium conductrix SAG 241.80: implications to maltose excretion by a green alga.</title>
        <authorList>
            <person name="Arriola M.B."/>
            <person name="Velmurugan N."/>
            <person name="Zhang Y."/>
            <person name="Plunkett M.H."/>
            <person name="Hondzo H."/>
            <person name="Barney B.M."/>
        </authorList>
    </citation>
    <scope>NUCLEOTIDE SEQUENCE [LARGE SCALE GENOMIC DNA]</scope>
    <source>
        <strain evidence="7 8">SAG 241.80</strain>
    </source>
</reference>
<comment type="subcellular location">
    <subcellularLocation>
        <location evidence="1">Nucleus</location>
    </subcellularLocation>
</comment>
<dbReference type="AlphaFoldDB" id="A0A2P6VBL0"/>
<evidence type="ECO:0000256" key="6">
    <source>
        <dbReference type="SAM" id="MobiDB-lite"/>
    </source>
</evidence>
<name>A0A2P6VBL0_9CHLO</name>
<comment type="similarity">
    <text evidence="2">Belongs to the CDC45 family.</text>
</comment>
<evidence type="ECO:0000256" key="4">
    <source>
        <dbReference type="ARBA" id="ARBA00023242"/>
    </source>
</evidence>
<dbReference type="GO" id="GO:0003682">
    <property type="term" value="F:chromatin binding"/>
    <property type="evidence" value="ECO:0007669"/>
    <property type="project" value="TreeGrafter"/>
</dbReference>
<dbReference type="PANTHER" id="PTHR10507:SF0">
    <property type="entry name" value="CELL DIVISION CONTROL PROTEIN 45 HOMOLOG"/>
    <property type="match status" value="1"/>
</dbReference>
<organism evidence="7 8">
    <name type="scientific">Micractinium conductrix</name>
    <dbReference type="NCBI Taxonomy" id="554055"/>
    <lineage>
        <taxon>Eukaryota</taxon>
        <taxon>Viridiplantae</taxon>
        <taxon>Chlorophyta</taxon>
        <taxon>core chlorophytes</taxon>
        <taxon>Trebouxiophyceae</taxon>
        <taxon>Chlorellales</taxon>
        <taxon>Chlorellaceae</taxon>
        <taxon>Chlorella clade</taxon>
        <taxon>Micractinium</taxon>
    </lineage>
</organism>
<proteinExistence type="inferred from homology"/>
<keyword evidence="5" id="KW-0131">Cell cycle</keyword>
<dbReference type="GO" id="GO:0003688">
    <property type="term" value="F:DNA replication origin binding"/>
    <property type="evidence" value="ECO:0007669"/>
    <property type="project" value="TreeGrafter"/>
</dbReference>
<sequence length="604" mass="68319">MIITTSDEWTALYNSIKQDSTRSDEKHVFIYACASDADSVCALRILERLFKNDRIPHGWMAVSRYEEIEQDFKQTYQEGEEALRTAILINCGAAEDVRQLLHLEQRSNVRVIIIDSHRPICHLNNLDSEEDNIIVFLDEMEGTAKDDIPPWDDAEVSSGSDDENDSPSKQRRLSSPGGGSASGGGGGVRQERRKERAQREAFREAYYAQGVSYGKPAACLLFDLAYHLGQENANMLWLALVGLTDHLVHGRLAADKYLEYYLHYETYVASAGHLDVQAEREVLDGEGATMLNNQITCRILPVDDYRFGLLWQWNLYESMLYSPYVAARLQTYTEKGRTLLELLLAKLGIPLEEAQRSFAGEGYDMAPRYRHSLSDKLETHAPAFRMGDVAFKSFQLQDGLRRCVNAVDLVYAVTALLECGSKKGPAAHFGDHTDKFWRAYHALSWGSDGGELRAGLDMAKKVQRALVNDGGAVLQQHHYHNFKQFRIYDLSDHKMNAQHLIGHPMALQRLAAFFQEQHFQARGKRKPVILIGPKAENGRCLVIGYEATQRMRGNKLGTAFIEATDRVGAQAWHDLFDTCVFEIKHDDVARFKEELLRLANALLQ</sequence>
<dbReference type="GO" id="GO:0031261">
    <property type="term" value="C:DNA replication preinitiation complex"/>
    <property type="evidence" value="ECO:0007669"/>
    <property type="project" value="TreeGrafter"/>
</dbReference>